<gene>
    <name evidence="3" type="ORF">C8035_v006113</name>
</gene>
<comment type="caution">
    <text evidence="3">The sequence shown here is derived from an EMBL/GenBank/DDBJ whole genome shotgun (WGS) entry which is preliminary data.</text>
</comment>
<keyword evidence="4" id="KW-1185">Reference proteome</keyword>
<organism evidence="3 4">
    <name type="scientific">Colletotrichum spinosum</name>
    <dbReference type="NCBI Taxonomy" id="1347390"/>
    <lineage>
        <taxon>Eukaryota</taxon>
        <taxon>Fungi</taxon>
        <taxon>Dikarya</taxon>
        <taxon>Ascomycota</taxon>
        <taxon>Pezizomycotina</taxon>
        <taxon>Sordariomycetes</taxon>
        <taxon>Hypocreomycetidae</taxon>
        <taxon>Glomerellales</taxon>
        <taxon>Glomerellaceae</taxon>
        <taxon>Colletotrichum</taxon>
        <taxon>Colletotrichum orbiculare species complex</taxon>
    </lineage>
</organism>
<feature type="transmembrane region" description="Helical" evidence="2">
    <location>
        <begin position="154"/>
        <end position="177"/>
    </location>
</feature>
<feature type="region of interest" description="Disordered" evidence="1">
    <location>
        <begin position="1"/>
        <end position="42"/>
    </location>
</feature>
<feature type="transmembrane region" description="Helical" evidence="2">
    <location>
        <begin position="189"/>
        <end position="211"/>
    </location>
</feature>
<evidence type="ECO:0000256" key="1">
    <source>
        <dbReference type="SAM" id="MobiDB-lite"/>
    </source>
</evidence>
<keyword evidence="2" id="KW-0472">Membrane</keyword>
<dbReference type="AlphaFoldDB" id="A0A4R8QD09"/>
<reference evidence="3 4" key="1">
    <citation type="submission" date="2018-11" db="EMBL/GenBank/DDBJ databases">
        <title>Genome sequence and assembly of Colletotrichum spinosum.</title>
        <authorList>
            <person name="Gan P."/>
            <person name="Shirasu K."/>
        </authorList>
    </citation>
    <scope>NUCLEOTIDE SEQUENCE [LARGE SCALE GENOMIC DNA]</scope>
    <source>
        <strain evidence="3 4">CBS 515.97</strain>
    </source>
</reference>
<keyword evidence="2" id="KW-0812">Transmembrane</keyword>
<dbReference type="EMBL" id="QAPG01000070">
    <property type="protein sequence ID" value="TDZ33165.1"/>
    <property type="molecule type" value="Genomic_DNA"/>
</dbReference>
<evidence type="ECO:0000313" key="4">
    <source>
        <dbReference type="Proteomes" id="UP000295083"/>
    </source>
</evidence>
<sequence length="231" mass="24517">MAPTAHWDSDGSAKEAATSSKEKWNKSDDSLGTPSTPPPAYGSIVASTTSWDAIRAGEVFTLETETRECARQQKERQTRQQRLGSILVPVGFLCLLLCDILALVLAVEAEKRLSVSLESNPGYLSFVTVFAVTGELIVLLVVLPCLIPCHVPDAVVMGIVCLVCVDAFTNGAMLIAAAKVNLDGLELGLAAGAFRVMLLPIGCVMLTGYLVGREARKGNKSQTQNGRPGEA</sequence>
<dbReference type="Proteomes" id="UP000295083">
    <property type="component" value="Unassembled WGS sequence"/>
</dbReference>
<name>A0A4R8QD09_9PEZI</name>
<feature type="transmembrane region" description="Helical" evidence="2">
    <location>
        <begin position="83"/>
        <end position="106"/>
    </location>
</feature>
<feature type="transmembrane region" description="Helical" evidence="2">
    <location>
        <begin position="126"/>
        <end position="147"/>
    </location>
</feature>
<proteinExistence type="predicted"/>
<accession>A0A4R8QD09</accession>
<evidence type="ECO:0000313" key="3">
    <source>
        <dbReference type="EMBL" id="TDZ33165.1"/>
    </source>
</evidence>
<evidence type="ECO:0000256" key="2">
    <source>
        <dbReference type="SAM" id="Phobius"/>
    </source>
</evidence>
<feature type="compositionally biased region" description="Basic and acidic residues" evidence="1">
    <location>
        <begin position="20"/>
        <end position="29"/>
    </location>
</feature>
<protein>
    <submittedName>
        <fullName evidence="3">Uncharacterized protein</fullName>
    </submittedName>
</protein>
<keyword evidence="2" id="KW-1133">Transmembrane helix</keyword>